<feature type="region of interest" description="Disordered" evidence="1">
    <location>
        <begin position="1"/>
        <end position="20"/>
    </location>
</feature>
<protein>
    <submittedName>
        <fullName evidence="2">Uncharacterized protein</fullName>
    </submittedName>
</protein>
<evidence type="ECO:0000256" key="1">
    <source>
        <dbReference type="SAM" id="MobiDB-lite"/>
    </source>
</evidence>
<reference evidence="2" key="1">
    <citation type="submission" date="2021-01" db="EMBL/GenBank/DDBJ databases">
        <authorList>
            <person name="Corre E."/>
            <person name="Pelletier E."/>
            <person name="Niang G."/>
            <person name="Scheremetjew M."/>
            <person name="Finn R."/>
            <person name="Kale V."/>
            <person name="Holt S."/>
            <person name="Cochrane G."/>
            <person name="Meng A."/>
            <person name="Brown T."/>
            <person name="Cohen L."/>
        </authorList>
    </citation>
    <scope>NUCLEOTIDE SEQUENCE</scope>
    <source>
        <strain evidence="2">GSBS06</strain>
    </source>
</reference>
<feature type="compositionally biased region" description="Acidic residues" evidence="1">
    <location>
        <begin position="108"/>
        <end position="120"/>
    </location>
</feature>
<proteinExistence type="predicted"/>
<sequence length="153" mass="17055">MVNNPRGKASQDQEVEISSASTMVEVSDELPLSHQIETHENSTRRALEAFQQNEELRIALNLQEGSSAGNNRNVNQPSVKQNIIKPLSPRRINKQTLENVNAFNSLTLDDEELEDSENDGGDSNVTSNDETSETQPNEKKNGILFRRTVSKCC</sequence>
<feature type="compositionally biased region" description="Polar residues" evidence="1">
    <location>
        <begin position="63"/>
        <end position="81"/>
    </location>
</feature>
<feature type="compositionally biased region" description="Polar residues" evidence="1">
    <location>
        <begin position="10"/>
        <end position="20"/>
    </location>
</feature>
<accession>A0A7S3PQQ9</accession>
<feature type="region of interest" description="Disordered" evidence="1">
    <location>
        <begin position="102"/>
        <end position="153"/>
    </location>
</feature>
<feature type="compositionally biased region" description="Polar residues" evidence="1">
    <location>
        <begin position="124"/>
        <end position="135"/>
    </location>
</feature>
<evidence type="ECO:0000313" key="2">
    <source>
        <dbReference type="EMBL" id="CAE0447424.1"/>
    </source>
</evidence>
<dbReference type="AlphaFoldDB" id="A0A7S3PQQ9"/>
<gene>
    <name evidence="2" type="ORF">ASTO00021_LOCUS17396</name>
</gene>
<organism evidence="2">
    <name type="scientific">Aplanochytrium stocchinoi</name>
    <dbReference type="NCBI Taxonomy" id="215587"/>
    <lineage>
        <taxon>Eukaryota</taxon>
        <taxon>Sar</taxon>
        <taxon>Stramenopiles</taxon>
        <taxon>Bigyra</taxon>
        <taxon>Labyrinthulomycetes</taxon>
        <taxon>Thraustochytrida</taxon>
        <taxon>Thraustochytriidae</taxon>
        <taxon>Aplanochytrium</taxon>
    </lineage>
</organism>
<feature type="region of interest" description="Disordered" evidence="1">
    <location>
        <begin position="61"/>
        <end position="87"/>
    </location>
</feature>
<dbReference type="EMBL" id="HBIN01022648">
    <property type="protein sequence ID" value="CAE0447424.1"/>
    <property type="molecule type" value="Transcribed_RNA"/>
</dbReference>
<name>A0A7S3PQQ9_9STRA</name>